<dbReference type="AlphaFoldDB" id="A0A131YQA1"/>
<accession>A0A131YQA1</accession>
<dbReference type="EMBL" id="GEDV01007128">
    <property type="protein sequence ID" value="JAP81429.1"/>
    <property type="molecule type" value="Transcribed_RNA"/>
</dbReference>
<sequence>MPLEHGWYGLDVTCTMSRFLKKSLNSLLLNGGPLSLYSFCGSPRTENTCADQVFSALAVVWRSSRISKWWQRCTVEMSTMTPSTTPPSLTMLPGPSTLLPAPRRLDTSVDAWLGWRTWKSEFELFATATLLTRQPSDVQAATFLVSIGEDGRKAYSTFKFEAEEDKNEEDKKNLTLHEFRFGSRDQKEGEPFNEWLIELKILAKNCEFELLEERMLRSRIVLGVRDKRLQQKLLAENPSYQKTVEICRIEEQGKQHFQEICAAAGGAHTTIVNSVATDRKVCSMCGYQMRRSGNCPARGKNCRKCGAPNHFSQVCKSFGATRNVSRQGRELREVRAEIDFAEVDFSCGTYYQLGRSR</sequence>
<evidence type="ECO:0000313" key="1">
    <source>
        <dbReference type="EMBL" id="JAP81429.1"/>
    </source>
</evidence>
<dbReference type="PANTHER" id="PTHR33198:SF20">
    <property type="entry name" value="RETROTRANSPOSON GAG DOMAIN-CONTAINING PROTEIN"/>
    <property type="match status" value="1"/>
</dbReference>
<name>A0A131YQA1_RHIAP</name>
<proteinExistence type="predicted"/>
<organism evidence="1">
    <name type="scientific">Rhipicephalus appendiculatus</name>
    <name type="common">Brown ear tick</name>
    <dbReference type="NCBI Taxonomy" id="34631"/>
    <lineage>
        <taxon>Eukaryota</taxon>
        <taxon>Metazoa</taxon>
        <taxon>Ecdysozoa</taxon>
        <taxon>Arthropoda</taxon>
        <taxon>Chelicerata</taxon>
        <taxon>Arachnida</taxon>
        <taxon>Acari</taxon>
        <taxon>Parasitiformes</taxon>
        <taxon>Ixodida</taxon>
        <taxon>Ixodoidea</taxon>
        <taxon>Ixodidae</taxon>
        <taxon>Rhipicephalinae</taxon>
        <taxon>Rhipicephalus</taxon>
        <taxon>Rhipicephalus</taxon>
    </lineage>
</organism>
<dbReference type="PANTHER" id="PTHR33198">
    <property type="entry name" value="ANK_REP_REGION DOMAIN-CONTAINING PROTEIN-RELATED"/>
    <property type="match status" value="1"/>
</dbReference>
<protein>
    <submittedName>
        <fullName evidence="1">Tick transposon</fullName>
    </submittedName>
</protein>
<reference evidence="1" key="1">
    <citation type="journal article" date="2016" name="Ticks Tick Borne Dis.">
        <title>De novo assembly and annotation of the salivary gland transcriptome of Rhipicephalus appendiculatus male and female ticks during blood feeding.</title>
        <authorList>
            <person name="de Castro M.H."/>
            <person name="de Klerk D."/>
            <person name="Pienaar R."/>
            <person name="Latif A.A."/>
            <person name="Rees D.J."/>
            <person name="Mans B.J."/>
        </authorList>
    </citation>
    <scope>NUCLEOTIDE SEQUENCE</scope>
    <source>
        <tissue evidence="1">Salivary glands</tissue>
    </source>
</reference>